<proteinExistence type="predicted"/>
<keyword evidence="2" id="KW-1185">Reference proteome</keyword>
<name>A0AC61PPG5_9FIRM</name>
<gene>
    <name evidence="1" type="ORF">SAMN06297397_2791</name>
</gene>
<sequence length="175" mass="19205">MKRTLITLIALLLAVVPVIAAATNSRSNTDIPKTVVTNVVAEDETEEVVPPVVEIIPDTPEVQELQEILRTIYRLTIYYVYADGSTASQTYDAMLQAGTEYSVASPEIKGFTPSVETVADVMPMRDMEYTVVYVSPEADVSAFPYAEMEELFTIEDYEAPTGLGFSVSNVGICFE</sequence>
<organism evidence="1 2">
    <name type="scientific">Aristaeella lactis</name>
    <dbReference type="NCBI Taxonomy" id="3046383"/>
    <lineage>
        <taxon>Bacteria</taxon>
        <taxon>Bacillati</taxon>
        <taxon>Bacillota</taxon>
        <taxon>Clostridia</taxon>
        <taxon>Eubacteriales</taxon>
        <taxon>Aristaeellaceae</taxon>
        <taxon>Aristaeella</taxon>
    </lineage>
</organism>
<evidence type="ECO:0000313" key="2">
    <source>
        <dbReference type="Proteomes" id="UP000192328"/>
    </source>
</evidence>
<dbReference type="Proteomes" id="UP000192328">
    <property type="component" value="Unassembled WGS sequence"/>
</dbReference>
<comment type="caution">
    <text evidence="1">The sequence shown here is derived from an EMBL/GenBank/DDBJ whole genome shotgun (WGS) entry which is preliminary data.</text>
</comment>
<reference evidence="1" key="1">
    <citation type="submission" date="2017-04" db="EMBL/GenBank/DDBJ databases">
        <authorList>
            <person name="Varghese N."/>
            <person name="Submissions S."/>
        </authorList>
    </citation>
    <scope>NUCLEOTIDE SEQUENCE</scope>
    <source>
        <strain evidence="1">WTE2008</strain>
    </source>
</reference>
<dbReference type="EMBL" id="FWXZ01000007">
    <property type="protein sequence ID" value="SMC83205.1"/>
    <property type="molecule type" value="Genomic_DNA"/>
</dbReference>
<accession>A0AC61PPG5</accession>
<evidence type="ECO:0000313" key="1">
    <source>
        <dbReference type="EMBL" id="SMC83205.1"/>
    </source>
</evidence>
<protein>
    <submittedName>
        <fullName evidence="1">Uncharacterized protein</fullName>
    </submittedName>
</protein>